<dbReference type="EMBL" id="SMKU01000273">
    <property type="protein sequence ID" value="TDD72550.1"/>
    <property type="molecule type" value="Genomic_DNA"/>
</dbReference>
<name>A0A4R5ALP1_9ACTN</name>
<comment type="caution">
    <text evidence="4">The sequence shown here is derived from an EMBL/GenBank/DDBJ whole genome shotgun (WGS) entry which is preliminary data.</text>
</comment>
<protein>
    <submittedName>
        <fullName evidence="4">DUF4350 domain-containing protein</fullName>
    </submittedName>
</protein>
<evidence type="ECO:0000256" key="1">
    <source>
        <dbReference type="SAM" id="MobiDB-lite"/>
    </source>
</evidence>
<accession>A0A4R5ALP1</accession>
<dbReference type="Proteomes" id="UP000294513">
    <property type="component" value="Unassembled WGS sequence"/>
</dbReference>
<reference evidence="4 5" key="1">
    <citation type="submission" date="2019-03" db="EMBL/GenBank/DDBJ databases">
        <title>Draft genome sequences of novel Actinobacteria.</title>
        <authorList>
            <person name="Sahin N."/>
            <person name="Ay H."/>
            <person name="Saygin H."/>
        </authorList>
    </citation>
    <scope>NUCLEOTIDE SEQUENCE [LARGE SCALE GENOMIC DNA]</scope>
    <source>
        <strain evidence="4 5">H3C3</strain>
    </source>
</reference>
<feature type="domain" description="DUF4350" evidence="3">
    <location>
        <begin position="69"/>
        <end position="238"/>
    </location>
</feature>
<proteinExistence type="predicted"/>
<evidence type="ECO:0000313" key="5">
    <source>
        <dbReference type="Proteomes" id="UP000294513"/>
    </source>
</evidence>
<feature type="region of interest" description="Disordered" evidence="1">
    <location>
        <begin position="1"/>
        <end position="29"/>
    </location>
</feature>
<dbReference type="Pfam" id="PF14258">
    <property type="entry name" value="DUF4350"/>
    <property type="match status" value="1"/>
</dbReference>
<feature type="compositionally biased region" description="Polar residues" evidence="1">
    <location>
        <begin position="12"/>
        <end position="22"/>
    </location>
</feature>
<sequence>MVIQSPPRDTGPSASPSANGTGVPTAGQVAGRRWRSARGVVGVFLALIVIAVVLAALRPSGSPEGLDPTSPKQDGTRALAEILKQRGTSLTVARRAGRAADASTAGSVLVVTRTERLTSDDLDRLRGARGDLLLVRPSRDVLEALAPGVRASGPSFARTSAPDCALQAATLAGRVSFGQSQTYEASGNATGCYKAGDFPRLVQTQSAGRTVTVVGSAGFLTNEHLAEEGNAALAMNLVGARSSAVWLIPDLPPPGSDTGDKTIVDLVPFGVWLFFLELLVTVLLVALWRGRRLGPVVAEALPVVVRSAETVEGRSRLYRASRARDRAADALRSGARDRMVPLLGLPRASAQDLAAAQEIVAAVAVRTGWNEAVVGSALYGPEPADDAGLIALANVLDDLERQVRQS</sequence>
<keyword evidence="5" id="KW-1185">Reference proteome</keyword>
<organism evidence="4 5">
    <name type="scientific">Actinomadura rubrisoli</name>
    <dbReference type="NCBI Taxonomy" id="2530368"/>
    <lineage>
        <taxon>Bacteria</taxon>
        <taxon>Bacillati</taxon>
        <taxon>Actinomycetota</taxon>
        <taxon>Actinomycetes</taxon>
        <taxon>Streptosporangiales</taxon>
        <taxon>Thermomonosporaceae</taxon>
        <taxon>Actinomadura</taxon>
    </lineage>
</organism>
<dbReference type="InterPro" id="IPR025646">
    <property type="entry name" value="DUF4350"/>
</dbReference>
<feature type="transmembrane region" description="Helical" evidence="2">
    <location>
        <begin position="39"/>
        <end position="57"/>
    </location>
</feature>
<keyword evidence="2" id="KW-1133">Transmembrane helix</keyword>
<gene>
    <name evidence="4" type="ORF">E1298_34880</name>
</gene>
<dbReference type="AlphaFoldDB" id="A0A4R5ALP1"/>
<evidence type="ECO:0000313" key="4">
    <source>
        <dbReference type="EMBL" id="TDD72550.1"/>
    </source>
</evidence>
<evidence type="ECO:0000259" key="3">
    <source>
        <dbReference type="Pfam" id="PF14258"/>
    </source>
</evidence>
<keyword evidence="2" id="KW-0812">Transmembrane</keyword>
<dbReference type="RefSeq" id="WP_131900978.1">
    <property type="nucleotide sequence ID" value="NZ_SMKU01000273.1"/>
</dbReference>
<evidence type="ECO:0000256" key="2">
    <source>
        <dbReference type="SAM" id="Phobius"/>
    </source>
</evidence>
<dbReference type="OrthoDB" id="5241668at2"/>
<keyword evidence="2" id="KW-0472">Membrane</keyword>
<feature type="transmembrane region" description="Helical" evidence="2">
    <location>
        <begin position="269"/>
        <end position="288"/>
    </location>
</feature>